<feature type="disulfide bond" evidence="1">
    <location>
        <begin position="83"/>
        <end position="89"/>
    </location>
</feature>
<feature type="disulfide bond" evidence="1">
    <location>
        <begin position="137"/>
        <end position="220"/>
    </location>
</feature>
<feature type="signal peptide" evidence="2">
    <location>
        <begin position="1"/>
        <end position="16"/>
    </location>
</feature>
<organism evidence="3 4">
    <name type="scientific">Panagrellus redivivus</name>
    <name type="common">Microworm</name>
    <dbReference type="NCBI Taxonomy" id="6233"/>
    <lineage>
        <taxon>Eukaryota</taxon>
        <taxon>Metazoa</taxon>
        <taxon>Ecdysozoa</taxon>
        <taxon>Nematoda</taxon>
        <taxon>Chromadorea</taxon>
        <taxon>Rhabditida</taxon>
        <taxon>Tylenchina</taxon>
        <taxon>Panagrolaimomorpha</taxon>
        <taxon>Panagrolaimoidea</taxon>
        <taxon>Panagrolaimidae</taxon>
        <taxon>Panagrellus</taxon>
    </lineage>
</organism>
<keyword evidence="3" id="KW-1185">Reference proteome</keyword>
<dbReference type="PANTHER" id="PTHR31013:SF12">
    <property type="entry name" value="PATHOGENESIS-RELATED PROTEIN 5-LIKE"/>
    <property type="match status" value="1"/>
</dbReference>
<feature type="disulfide bond" evidence="1">
    <location>
        <begin position="25"/>
        <end position="230"/>
    </location>
</feature>
<proteinExistence type="predicted"/>
<reference evidence="3" key="1">
    <citation type="journal article" date="2013" name="Genetics">
        <title>The draft genome and transcriptome of Panagrellus redivivus are shaped by the harsh demands of a free-living lifestyle.</title>
        <authorList>
            <person name="Srinivasan J."/>
            <person name="Dillman A.R."/>
            <person name="Macchietto M.G."/>
            <person name="Heikkinen L."/>
            <person name="Lakso M."/>
            <person name="Fracchia K.M."/>
            <person name="Antoshechkin I."/>
            <person name="Mortazavi A."/>
            <person name="Wong G."/>
            <person name="Sternberg P.W."/>
        </authorList>
    </citation>
    <scope>NUCLEOTIDE SEQUENCE [LARGE SCALE GENOMIC DNA]</scope>
    <source>
        <strain evidence="3">MT8872</strain>
    </source>
</reference>
<dbReference type="PANTHER" id="PTHR31013">
    <property type="entry name" value="THAUMATIN FAMILY PROTEIN-RELATED"/>
    <property type="match status" value="1"/>
</dbReference>
<dbReference type="InterPro" id="IPR037176">
    <property type="entry name" value="Osmotin/thaumatin-like_sf"/>
</dbReference>
<feature type="disulfide bond" evidence="1">
    <location>
        <begin position="170"/>
        <end position="179"/>
    </location>
</feature>
<dbReference type="FunFam" id="2.60.110.10:FF:000004">
    <property type="entry name" value="THAUMATIN-LIKE PROTEIN 1"/>
    <property type="match status" value="1"/>
</dbReference>
<dbReference type="AlphaFoldDB" id="A0A7E4VAM3"/>
<dbReference type="Proteomes" id="UP000492821">
    <property type="component" value="Unassembled WGS sequence"/>
</dbReference>
<feature type="disulfide bond" evidence="1">
    <location>
        <begin position="72"/>
        <end position="78"/>
    </location>
</feature>
<dbReference type="InterPro" id="IPR001938">
    <property type="entry name" value="Thaumatin"/>
</dbReference>
<dbReference type="Pfam" id="PF00314">
    <property type="entry name" value="Thaumatin"/>
    <property type="match status" value="1"/>
</dbReference>
<dbReference type="PIRSF" id="PIRSF002703">
    <property type="entry name" value="Thaumatin"/>
    <property type="match status" value="1"/>
</dbReference>
<evidence type="ECO:0000313" key="3">
    <source>
        <dbReference type="Proteomes" id="UP000492821"/>
    </source>
</evidence>
<dbReference type="PRINTS" id="PR00347">
    <property type="entry name" value="THAUMATIN"/>
</dbReference>
<accession>A0A7E4VAM3</accession>
<dbReference type="PROSITE" id="PS51367">
    <property type="entry name" value="THAUMATIN_2"/>
    <property type="match status" value="1"/>
</dbReference>
<keyword evidence="2" id="KW-0732">Signal</keyword>
<dbReference type="CDD" id="cd09218">
    <property type="entry name" value="TLP-PA"/>
    <property type="match status" value="1"/>
</dbReference>
<feature type="disulfide bond" evidence="1">
    <location>
        <begin position="143"/>
        <end position="203"/>
    </location>
</feature>
<evidence type="ECO:0000256" key="2">
    <source>
        <dbReference type="SAM" id="SignalP"/>
    </source>
</evidence>
<feature type="chain" id="PRO_5028812370" evidence="2">
    <location>
        <begin position="17"/>
        <end position="230"/>
    </location>
</feature>
<dbReference type="WBParaSite" id="Pan_g18544.t1">
    <property type="protein sequence ID" value="Pan_g18544.t1"/>
    <property type="gene ID" value="Pan_g18544"/>
</dbReference>
<evidence type="ECO:0000256" key="1">
    <source>
        <dbReference type="PIRSR" id="PIRSR002703-1"/>
    </source>
</evidence>
<evidence type="ECO:0000313" key="4">
    <source>
        <dbReference type="WBParaSite" id="Pan_g18544.t1"/>
    </source>
</evidence>
<reference evidence="4" key="2">
    <citation type="submission" date="2020-10" db="UniProtKB">
        <authorList>
            <consortium name="WormBaseParasite"/>
        </authorList>
    </citation>
    <scope>IDENTIFICATION</scope>
</reference>
<dbReference type="SUPFAM" id="SSF49870">
    <property type="entry name" value="Osmotin, thaumatin-like protein"/>
    <property type="match status" value="1"/>
</dbReference>
<sequence>MFKLLVFASLLAFAIGREFKLINHCDFTIWPGWQGASATPNGGGTTLHPCRTHIFQAPDNWKSGRIWARTGCNSNFHCETGGCGHSEQCSGNWGATGVTLSEFTLTKWKDLDFYDVSHVDGYNVQITIKPINGSGDCKVTGACNEDLLDSCPKELRVYKHGRTVECRSACTKFRSHHYCCTGKYGTKETCGPTDYSRFFKERCPKNYSYAYDDATSRYTCKDANYEVHFC</sequence>
<protein>
    <submittedName>
        <fullName evidence="4">Thaumatin-like protein</fullName>
    </submittedName>
</protein>
<name>A0A7E4VAM3_PANRE</name>
<feature type="disulfide bond" evidence="1">
    <location>
        <begin position="151"/>
        <end position="166"/>
    </location>
</feature>
<dbReference type="SMART" id="SM00205">
    <property type="entry name" value="THN"/>
    <property type="match status" value="1"/>
</dbReference>
<feature type="disulfide bond" evidence="1">
    <location>
        <begin position="180"/>
        <end position="190"/>
    </location>
</feature>
<dbReference type="Gene3D" id="2.60.110.10">
    <property type="entry name" value="Thaumatin"/>
    <property type="match status" value="1"/>
</dbReference>
<keyword evidence="1" id="KW-1015">Disulfide bond</keyword>